<sequence>SGTRRRRADLHDRPRAAAWSRWSLDWHPITPGPTALLARAADTAGRVQPDTAIPNTQGYLFDAVVRHPVTVVAQPVG</sequence>
<feature type="non-terminal residue" evidence="2">
    <location>
        <position position="1"/>
    </location>
</feature>
<dbReference type="Pfam" id="PF03404">
    <property type="entry name" value="Mo-co_dimer"/>
    <property type="match status" value="1"/>
</dbReference>
<feature type="domain" description="Moybdenum cofactor oxidoreductase dimerisation" evidence="1">
    <location>
        <begin position="5"/>
        <end position="66"/>
    </location>
</feature>
<comment type="caution">
    <text evidence="2">The sequence shown here is derived from an EMBL/GenBank/DDBJ whole genome shotgun (WGS) entry which is preliminary data.</text>
</comment>
<accession>A0A370AXP4</accession>
<dbReference type="SUPFAM" id="SSF81296">
    <property type="entry name" value="E set domains"/>
    <property type="match status" value="1"/>
</dbReference>
<evidence type="ECO:0000313" key="3">
    <source>
        <dbReference type="Proteomes" id="UP000253741"/>
    </source>
</evidence>
<dbReference type="EMBL" id="QQNA01000367">
    <property type="protein sequence ID" value="RDG32403.1"/>
    <property type="molecule type" value="Genomic_DNA"/>
</dbReference>
<dbReference type="Proteomes" id="UP000253741">
    <property type="component" value="Unassembled WGS sequence"/>
</dbReference>
<proteinExistence type="predicted"/>
<gene>
    <name evidence="2" type="ORF">DVH02_32570</name>
</gene>
<protein>
    <submittedName>
        <fullName evidence="2">Sulfite oxidase</fullName>
    </submittedName>
</protein>
<dbReference type="InterPro" id="IPR005066">
    <property type="entry name" value="MoCF_OxRdtse_dimer"/>
</dbReference>
<dbReference type="InterPro" id="IPR014756">
    <property type="entry name" value="Ig_E-set"/>
</dbReference>
<name>A0A370AXP4_9ACTN</name>
<reference evidence="2 3" key="1">
    <citation type="submission" date="2018-07" db="EMBL/GenBank/DDBJ databases">
        <title>Streptomyces species from bats.</title>
        <authorList>
            <person name="Dunlap C."/>
        </authorList>
    </citation>
    <scope>NUCLEOTIDE SEQUENCE [LARGE SCALE GENOMIC DNA]</scope>
    <source>
        <strain evidence="2 3">AC230</strain>
    </source>
</reference>
<evidence type="ECO:0000259" key="1">
    <source>
        <dbReference type="Pfam" id="PF03404"/>
    </source>
</evidence>
<keyword evidence="3" id="KW-1185">Reference proteome</keyword>
<dbReference type="Gene3D" id="2.60.40.650">
    <property type="match status" value="1"/>
</dbReference>
<organism evidence="2 3">
    <name type="scientific">Streptomyces corynorhini</name>
    <dbReference type="NCBI Taxonomy" id="2282652"/>
    <lineage>
        <taxon>Bacteria</taxon>
        <taxon>Bacillati</taxon>
        <taxon>Actinomycetota</taxon>
        <taxon>Actinomycetes</taxon>
        <taxon>Kitasatosporales</taxon>
        <taxon>Streptomycetaceae</taxon>
        <taxon>Streptomyces</taxon>
    </lineage>
</organism>
<dbReference type="AlphaFoldDB" id="A0A370AXP4"/>
<evidence type="ECO:0000313" key="2">
    <source>
        <dbReference type="EMBL" id="RDG32403.1"/>
    </source>
</evidence>